<keyword evidence="2" id="KW-1185">Reference proteome</keyword>
<dbReference type="EMBL" id="OBDY01000031">
    <property type="protein sequence ID" value="SNY67402.1"/>
    <property type="molecule type" value="Genomic_DNA"/>
</dbReference>
<dbReference type="OrthoDB" id="3216180at2"/>
<name>A0A285K487_9ACTN</name>
<sequence>MRPGEVWRSTLDPAWPVVLLADDLTAIQVVAPATEAQKRGYTLLSPAEAEHSHPTGLAGIEVPLGLSPAGVIRVALPHPNHIFCTWQVTLTPDSLTEYVCILPPETFSQVKLALRLSGTT</sequence>
<accession>A0A285K487</accession>
<proteinExistence type="predicted"/>
<protein>
    <recommendedName>
        <fullName evidence="3">mRNA interferase MazF</fullName>
    </recommendedName>
</protein>
<dbReference type="AlphaFoldDB" id="A0A285K487"/>
<evidence type="ECO:0000313" key="1">
    <source>
        <dbReference type="EMBL" id="SNY67402.1"/>
    </source>
</evidence>
<dbReference type="RefSeq" id="WP_097327741.1">
    <property type="nucleotide sequence ID" value="NZ_OBDY01000031.1"/>
</dbReference>
<dbReference type="Proteomes" id="UP000219612">
    <property type="component" value="Unassembled WGS sequence"/>
</dbReference>
<reference evidence="2" key="1">
    <citation type="submission" date="2017-09" db="EMBL/GenBank/DDBJ databases">
        <authorList>
            <person name="Varghese N."/>
            <person name="Submissions S."/>
        </authorList>
    </citation>
    <scope>NUCLEOTIDE SEQUENCE [LARGE SCALE GENOMIC DNA]</scope>
    <source>
        <strain evidence="2">CGMCC 4.6857</strain>
    </source>
</reference>
<evidence type="ECO:0000313" key="2">
    <source>
        <dbReference type="Proteomes" id="UP000219612"/>
    </source>
</evidence>
<organism evidence="1 2">
    <name type="scientific">Paractinoplanes atraurantiacus</name>
    <dbReference type="NCBI Taxonomy" id="1036182"/>
    <lineage>
        <taxon>Bacteria</taxon>
        <taxon>Bacillati</taxon>
        <taxon>Actinomycetota</taxon>
        <taxon>Actinomycetes</taxon>
        <taxon>Micromonosporales</taxon>
        <taxon>Micromonosporaceae</taxon>
        <taxon>Paractinoplanes</taxon>
    </lineage>
</organism>
<evidence type="ECO:0008006" key="3">
    <source>
        <dbReference type="Google" id="ProtNLM"/>
    </source>
</evidence>
<gene>
    <name evidence="1" type="ORF">SAMN05421748_131104</name>
</gene>